<dbReference type="GO" id="GO:0007548">
    <property type="term" value="P:sex differentiation"/>
    <property type="evidence" value="ECO:0007669"/>
    <property type="project" value="TreeGrafter"/>
</dbReference>
<feature type="DNA-binding region" description="DM" evidence="5">
    <location>
        <begin position="45"/>
        <end position="92"/>
    </location>
</feature>
<keyword evidence="4 5" id="KW-0539">Nucleus</keyword>
<accession>A0A077SGE8</accession>
<dbReference type="PANTHER" id="PTHR12322:SF116">
    <property type="entry name" value="DOUBLESEX-MAB RELATED 99B"/>
    <property type="match status" value="1"/>
</dbReference>
<evidence type="ECO:0000256" key="4">
    <source>
        <dbReference type="ARBA" id="ARBA00023242"/>
    </source>
</evidence>
<name>A0A077SGE8_BRACO</name>
<dbReference type="Gene3D" id="1.10.8.10">
    <property type="entry name" value="DNA helicase RuvA subunit, C-terminal domain"/>
    <property type="match status" value="1"/>
</dbReference>
<organism evidence="7">
    <name type="scientific">Bradysia coprophila</name>
    <name type="common">Dark-winged fungus gnat</name>
    <name type="synonym">Sciara coprophila</name>
    <dbReference type="NCBI Taxonomy" id="38358"/>
    <lineage>
        <taxon>Eukaryota</taxon>
        <taxon>Metazoa</taxon>
        <taxon>Ecdysozoa</taxon>
        <taxon>Arthropoda</taxon>
        <taxon>Hexapoda</taxon>
        <taxon>Insecta</taxon>
        <taxon>Pterygota</taxon>
        <taxon>Neoptera</taxon>
        <taxon>Endopterygota</taxon>
        <taxon>Diptera</taxon>
        <taxon>Nematocera</taxon>
        <taxon>Sciaroidea</taxon>
        <taxon>Sciaridae</taxon>
        <taxon>Bradysia</taxon>
    </lineage>
</organism>
<dbReference type="GO" id="GO:0005634">
    <property type="term" value="C:nucleus"/>
    <property type="evidence" value="ECO:0007669"/>
    <property type="project" value="UniProtKB-SubCell"/>
</dbReference>
<dbReference type="Pfam" id="PF08828">
    <property type="entry name" value="DSX_dimer"/>
    <property type="match status" value="1"/>
</dbReference>
<dbReference type="InterPro" id="IPR014932">
    <property type="entry name" value="DSX_dimer"/>
</dbReference>
<evidence type="ECO:0000313" key="7">
    <source>
        <dbReference type="EMBL" id="CDN30080.1"/>
    </source>
</evidence>
<dbReference type="GO" id="GO:0000981">
    <property type="term" value="F:DNA-binding transcription factor activity, RNA polymerase II-specific"/>
    <property type="evidence" value="ECO:0007669"/>
    <property type="project" value="TreeGrafter"/>
</dbReference>
<sequence>MVSNDISDWNDIMSDSEVTDTKADICGGPSCSASTVGAPRTPPNCARCRNHGEKIILKGHKRYCRYRFCNCDKCRLTADRQRIMAQQTALRRAQAQDEARGVTPSPSLTPDQYKILRVPDLREVREMRDISGLGDLKQPLLRPKSPPIDSPVTLANAVTTERSLDGSCGSSCAVPLPSSGFPYVPVFPKMPDTLIKPGCPRDTLIELCQKLNKTFNYPYEMMPLLYTILTYNDDVEEASQRIYEGQKIINDYARYNNLNIYDGGELRIDTKRG</sequence>
<protein>
    <submittedName>
        <fullName evidence="7">Female-like DSXF</fullName>
    </submittedName>
</protein>
<dbReference type="PROSITE" id="PS50809">
    <property type="entry name" value="DM_2"/>
    <property type="match status" value="1"/>
</dbReference>
<feature type="domain" description="DM" evidence="6">
    <location>
        <begin position="45"/>
        <end position="92"/>
    </location>
</feature>
<evidence type="ECO:0000256" key="2">
    <source>
        <dbReference type="ARBA" id="ARBA00022833"/>
    </source>
</evidence>
<reference evidence="7" key="1">
    <citation type="submission" date="2014-01" db="EMBL/GenBank/DDBJ databases">
        <title>The gene doublesex of the dipteran Sciara.</title>
        <authorList>
            <person name="Ruiz M.F."/>
            <person name="Alvarez M."/>
            <person name="Eirin-Lopez J.M."/>
            <person name="Sarno F."/>
            <person name="Kremer L."/>
            <person name="Barbero J.L."/>
            <person name="Sanchez L."/>
        </authorList>
    </citation>
    <scope>NUCLEOTIDE SEQUENCE</scope>
    <source>
        <tissue evidence="7">Whole organism</tissue>
    </source>
</reference>
<comment type="subcellular location">
    <subcellularLocation>
        <location evidence="5">Nucleus</location>
    </subcellularLocation>
</comment>
<dbReference type="Pfam" id="PF00751">
    <property type="entry name" value="DM"/>
    <property type="match status" value="1"/>
</dbReference>
<dbReference type="InterPro" id="IPR036407">
    <property type="entry name" value="DM_DNA-bd_sf"/>
</dbReference>
<dbReference type="EMBL" id="HG934386">
    <property type="protein sequence ID" value="CDN30080.1"/>
    <property type="molecule type" value="mRNA"/>
</dbReference>
<dbReference type="OrthoDB" id="5842031at2759"/>
<evidence type="ECO:0000256" key="3">
    <source>
        <dbReference type="ARBA" id="ARBA00023125"/>
    </source>
</evidence>
<dbReference type="SMART" id="SM01143">
    <property type="entry name" value="DSX_dimer"/>
    <property type="match status" value="1"/>
</dbReference>
<keyword evidence="2 5" id="KW-0862">Zinc</keyword>
<gene>
    <name evidence="7" type="primary">dsx</name>
</gene>
<dbReference type="SMART" id="SM00301">
    <property type="entry name" value="DM"/>
    <property type="match status" value="1"/>
</dbReference>
<dbReference type="InterPro" id="IPR026607">
    <property type="entry name" value="DMRT"/>
</dbReference>
<dbReference type="PANTHER" id="PTHR12322">
    <property type="entry name" value="DOUBLESEX AND MAB-3 RELATED TRANSCRIPTION FACTOR DMRT"/>
    <property type="match status" value="1"/>
</dbReference>
<evidence type="ECO:0000256" key="5">
    <source>
        <dbReference type="PROSITE-ProRule" id="PRU00070"/>
    </source>
</evidence>
<dbReference type="GO" id="GO:0000978">
    <property type="term" value="F:RNA polymerase II cis-regulatory region sequence-specific DNA binding"/>
    <property type="evidence" value="ECO:0007669"/>
    <property type="project" value="TreeGrafter"/>
</dbReference>
<dbReference type="AlphaFoldDB" id="A0A077SGE8"/>
<dbReference type="Gene3D" id="4.10.1040.10">
    <property type="entry name" value="DM DNA-binding domain"/>
    <property type="match status" value="1"/>
</dbReference>
<evidence type="ECO:0000256" key="1">
    <source>
        <dbReference type="ARBA" id="ARBA00022723"/>
    </source>
</evidence>
<proteinExistence type="evidence at transcript level"/>
<keyword evidence="3 5" id="KW-0238">DNA-binding</keyword>
<dbReference type="PROSITE" id="PS40000">
    <property type="entry name" value="DM_1"/>
    <property type="match status" value="1"/>
</dbReference>
<dbReference type="SUPFAM" id="SSF82927">
    <property type="entry name" value="Cysteine-rich DNA binding domain, (DM domain)"/>
    <property type="match status" value="1"/>
</dbReference>
<dbReference type="GO" id="GO:0046872">
    <property type="term" value="F:metal ion binding"/>
    <property type="evidence" value="ECO:0007669"/>
    <property type="project" value="UniProtKB-KW"/>
</dbReference>
<dbReference type="InterPro" id="IPR001275">
    <property type="entry name" value="DM_DNA-bd"/>
</dbReference>
<dbReference type="FunFam" id="4.10.1040.10:FF:000001">
    <property type="entry name" value="doublesex- and mab-3-related transcription factor 1"/>
    <property type="match status" value="1"/>
</dbReference>
<evidence type="ECO:0000259" key="6">
    <source>
        <dbReference type="PROSITE" id="PS50809"/>
    </source>
</evidence>
<keyword evidence="1 5" id="KW-0479">Metal-binding</keyword>